<keyword evidence="5" id="KW-1185">Reference proteome</keyword>
<dbReference type="GO" id="GO:0004753">
    <property type="term" value="F:saccharopine dehydrogenase activity"/>
    <property type="evidence" value="ECO:0007669"/>
    <property type="project" value="TreeGrafter"/>
</dbReference>
<feature type="domain" description="Saccharopine dehydrogenase NADP binding" evidence="2">
    <location>
        <begin position="4"/>
        <end position="116"/>
    </location>
</feature>
<dbReference type="InterPro" id="IPR005097">
    <property type="entry name" value="Sacchrp_dh_NADP-bd"/>
</dbReference>
<dbReference type="InterPro" id="IPR036291">
    <property type="entry name" value="NAD(P)-bd_dom_sf"/>
</dbReference>
<protein>
    <submittedName>
        <fullName evidence="4">Saccharopine dehydrogenase</fullName>
    </submittedName>
</protein>
<name>A0A4U1BU52_9GAMM</name>
<dbReference type="Proteomes" id="UP000305675">
    <property type="component" value="Unassembled WGS sequence"/>
</dbReference>
<evidence type="ECO:0000259" key="2">
    <source>
        <dbReference type="Pfam" id="PF03435"/>
    </source>
</evidence>
<comment type="caution">
    <text evidence="4">The sequence shown here is derived from an EMBL/GenBank/DDBJ whole genome shotgun (WGS) entry which is preliminary data.</text>
</comment>
<dbReference type="SUPFAM" id="SSF55347">
    <property type="entry name" value="Glyceraldehyde-3-phosphate dehydrogenase-like, C-terminal domain"/>
    <property type="match status" value="1"/>
</dbReference>
<sequence>MPQIHWLGAGLSSIPGIARLAKGTLPLTVWNRTLSKAEQALGQLTKALTLKQLDWDTLVNTIKPGDVLVSMLPATEHLKVANLCLEQQCHFVSSSYVAPEMAALDDKAKAANLTFINEVGLDPGIDHLLAHALMHDYQSSDKFNPSHQHYFRSYCGGFPKVANDFKYKFSWSPLGVLRALKSPAQWLQEGQVANSSAPWDALSEYHAQLPQGNECFQAYPNRDSLPFASEYGFGDDWDLQQFVRGTLRLDGWSTAWQPLFDEVGSLSGEQGESRLRELSQELETKYSYDAGEPDRVVLCVELQVKSAGETLWHQSYNIDACGNDNGSAMARLVSLPVSLAIEAVVAGELPAGVSPAPKDNATVRRWLNALAELGETVHHKDHLDG</sequence>
<dbReference type="InterPro" id="IPR051168">
    <property type="entry name" value="AASS"/>
</dbReference>
<evidence type="ECO:0000259" key="3">
    <source>
        <dbReference type="Pfam" id="PF16653"/>
    </source>
</evidence>
<dbReference type="Gene3D" id="3.30.360.10">
    <property type="entry name" value="Dihydrodipicolinate Reductase, domain 2"/>
    <property type="match status" value="2"/>
</dbReference>
<dbReference type="OrthoDB" id="973788at2"/>
<dbReference type="InterPro" id="IPR032095">
    <property type="entry name" value="Sacchrp_dh-like_C"/>
</dbReference>
<dbReference type="GO" id="GO:0005737">
    <property type="term" value="C:cytoplasm"/>
    <property type="evidence" value="ECO:0007669"/>
    <property type="project" value="TreeGrafter"/>
</dbReference>
<reference evidence="4 5" key="1">
    <citation type="submission" date="2019-04" db="EMBL/GenBank/DDBJ databases">
        <authorList>
            <person name="Hwang J.C."/>
        </authorList>
    </citation>
    <scope>NUCLEOTIDE SEQUENCE [LARGE SCALE GENOMIC DNA]</scope>
    <source>
        <strain evidence="4 5">IMCC35002</strain>
    </source>
</reference>
<gene>
    <name evidence="4" type="ORF">FCL42_02850</name>
</gene>
<dbReference type="PANTHER" id="PTHR11133:SF23">
    <property type="entry name" value="SACCHAROPINE DEHYDROGENASE [NAD(+), L-LYSINE-FORMING]"/>
    <property type="match status" value="1"/>
</dbReference>
<dbReference type="GO" id="GO:0019878">
    <property type="term" value="P:lysine biosynthetic process via aminoadipic acid"/>
    <property type="evidence" value="ECO:0007669"/>
    <property type="project" value="TreeGrafter"/>
</dbReference>
<dbReference type="Gene3D" id="3.40.50.720">
    <property type="entry name" value="NAD(P)-binding Rossmann-like Domain"/>
    <property type="match status" value="2"/>
</dbReference>
<dbReference type="EMBL" id="SWCJ01000001">
    <property type="protein sequence ID" value="TKB58749.1"/>
    <property type="molecule type" value="Genomic_DNA"/>
</dbReference>
<organism evidence="4 5">
    <name type="scientific">Ferrimonas aestuarii</name>
    <dbReference type="NCBI Taxonomy" id="2569539"/>
    <lineage>
        <taxon>Bacteria</taxon>
        <taxon>Pseudomonadati</taxon>
        <taxon>Pseudomonadota</taxon>
        <taxon>Gammaproteobacteria</taxon>
        <taxon>Alteromonadales</taxon>
        <taxon>Ferrimonadaceae</taxon>
        <taxon>Ferrimonas</taxon>
    </lineage>
</organism>
<keyword evidence="1" id="KW-0560">Oxidoreductase</keyword>
<dbReference type="Gene3D" id="1.10.1870.10">
    <property type="entry name" value="Domain 3, Saccharopine reductase"/>
    <property type="match status" value="2"/>
</dbReference>
<dbReference type="AlphaFoldDB" id="A0A4U1BU52"/>
<dbReference type="Pfam" id="PF16653">
    <property type="entry name" value="Sacchrp_dh_C"/>
    <property type="match status" value="1"/>
</dbReference>
<evidence type="ECO:0000313" key="4">
    <source>
        <dbReference type="EMBL" id="TKB58749.1"/>
    </source>
</evidence>
<dbReference type="Pfam" id="PF03435">
    <property type="entry name" value="Sacchrp_dh_NADP"/>
    <property type="match status" value="1"/>
</dbReference>
<dbReference type="PANTHER" id="PTHR11133">
    <property type="entry name" value="SACCHAROPINE DEHYDROGENASE"/>
    <property type="match status" value="1"/>
</dbReference>
<accession>A0A4U1BU52</accession>
<proteinExistence type="predicted"/>
<evidence type="ECO:0000313" key="5">
    <source>
        <dbReference type="Proteomes" id="UP000305675"/>
    </source>
</evidence>
<evidence type="ECO:0000256" key="1">
    <source>
        <dbReference type="ARBA" id="ARBA00023002"/>
    </source>
</evidence>
<dbReference type="SUPFAM" id="SSF51735">
    <property type="entry name" value="NAD(P)-binding Rossmann-fold domains"/>
    <property type="match status" value="1"/>
</dbReference>
<feature type="domain" description="Saccharopine dehydrogenase-like C-terminal" evidence="3">
    <location>
        <begin position="120"/>
        <end position="372"/>
    </location>
</feature>